<dbReference type="Proteomes" id="UP000009022">
    <property type="component" value="Unassembled WGS sequence"/>
</dbReference>
<dbReference type="EMBL" id="DS985250">
    <property type="protein sequence ID" value="EDV22264.1"/>
    <property type="molecule type" value="Genomic_DNA"/>
</dbReference>
<dbReference type="FunCoup" id="B3S4S5">
    <property type="interactions" value="125"/>
</dbReference>
<evidence type="ECO:0000313" key="13">
    <source>
        <dbReference type="Proteomes" id="UP000009022"/>
    </source>
</evidence>
<dbReference type="HOGENOM" id="CLU_095722_0_0_1"/>
<evidence type="ECO:0000256" key="1">
    <source>
        <dbReference type="ARBA" id="ARBA00001917"/>
    </source>
</evidence>
<keyword evidence="8" id="KW-0274">FAD</keyword>
<evidence type="ECO:0000256" key="9">
    <source>
        <dbReference type="ARBA" id="ARBA00022857"/>
    </source>
</evidence>
<evidence type="ECO:0000256" key="2">
    <source>
        <dbReference type="ARBA" id="ARBA00001974"/>
    </source>
</evidence>
<keyword evidence="5" id="KW-0963">Cytoplasm</keyword>
<keyword evidence="13" id="KW-1185">Reference proteome</keyword>
<keyword evidence="9" id="KW-0521">NADP</keyword>
<dbReference type="InParanoid" id="B3S4S5"/>
<dbReference type="OrthoDB" id="409189at2759"/>
<accession>B3S4S5</accession>
<evidence type="ECO:0000256" key="6">
    <source>
        <dbReference type="ARBA" id="ARBA00022630"/>
    </source>
</evidence>
<dbReference type="RefSeq" id="XP_002115419.1">
    <property type="nucleotide sequence ID" value="XM_002115383.1"/>
</dbReference>
<gene>
    <name evidence="12" type="ORF">TRIADDRAFT_29163</name>
</gene>
<dbReference type="PANTHER" id="PTHR31457">
    <property type="entry name" value="METHYLMALONIC ACIDURIA AND HOMOCYSTINURIA TYPE C PROTEIN"/>
    <property type="match status" value="1"/>
</dbReference>
<comment type="cofactor">
    <cofactor evidence="2">
        <name>FAD</name>
        <dbReference type="ChEBI" id="CHEBI:57692"/>
    </cofactor>
</comment>
<comment type="similarity">
    <text evidence="4">Belongs to the MMACHC family.</text>
</comment>
<dbReference type="CTD" id="6756632"/>
<comment type="subcellular location">
    <subcellularLocation>
        <location evidence="3">Cytoplasm</location>
    </subcellularLocation>
</comment>
<evidence type="ECO:0000256" key="3">
    <source>
        <dbReference type="ARBA" id="ARBA00004496"/>
    </source>
</evidence>
<dbReference type="GO" id="GO:0009235">
    <property type="term" value="P:cobalamin metabolic process"/>
    <property type="evidence" value="ECO:0000318"/>
    <property type="project" value="GO_Central"/>
</dbReference>
<evidence type="ECO:0000256" key="10">
    <source>
        <dbReference type="ARBA" id="ARBA00023002"/>
    </source>
</evidence>
<dbReference type="AlphaFoldDB" id="B3S4S5"/>
<evidence type="ECO:0000256" key="4">
    <source>
        <dbReference type="ARBA" id="ARBA00007762"/>
    </source>
</evidence>
<dbReference type="GeneID" id="6756632"/>
<dbReference type="GO" id="GO:0032451">
    <property type="term" value="F:demethylase activity"/>
    <property type="evidence" value="ECO:0000318"/>
    <property type="project" value="GO_Central"/>
</dbReference>
<proteinExistence type="inferred from homology"/>
<keyword evidence="7" id="KW-0288">FMN</keyword>
<name>B3S4S5_TRIAD</name>
<evidence type="ECO:0000256" key="5">
    <source>
        <dbReference type="ARBA" id="ARBA00022490"/>
    </source>
</evidence>
<evidence type="ECO:0000256" key="7">
    <source>
        <dbReference type="ARBA" id="ARBA00022643"/>
    </source>
</evidence>
<dbReference type="KEGG" id="tad:TRIADDRAFT_29163"/>
<dbReference type="GO" id="GO:0071949">
    <property type="term" value="F:FAD binding"/>
    <property type="evidence" value="ECO:0000318"/>
    <property type="project" value="GO_Central"/>
</dbReference>
<evidence type="ECO:0000256" key="8">
    <source>
        <dbReference type="ARBA" id="ARBA00022827"/>
    </source>
</evidence>
<evidence type="ECO:0000256" key="11">
    <source>
        <dbReference type="ARBA" id="ARBA00031313"/>
    </source>
</evidence>
<dbReference type="PhylomeDB" id="B3S4S5"/>
<keyword evidence="10" id="KW-0560">Oxidoreductase</keyword>
<comment type="cofactor">
    <cofactor evidence="1">
        <name>FMN</name>
        <dbReference type="ChEBI" id="CHEBI:58210"/>
    </cofactor>
</comment>
<dbReference type="GO" id="GO:0005737">
    <property type="term" value="C:cytoplasm"/>
    <property type="evidence" value="ECO:0000318"/>
    <property type="project" value="GO_Central"/>
</dbReference>
<evidence type="ECO:0000313" key="12">
    <source>
        <dbReference type="EMBL" id="EDV22264.1"/>
    </source>
</evidence>
<dbReference type="PANTHER" id="PTHR31457:SF2">
    <property type="entry name" value="CYANOCOBALAMIN REDUCTASE _ ALKYLCOBALAMIN DEALKYLASE"/>
    <property type="match status" value="1"/>
</dbReference>
<organism evidence="12 13">
    <name type="scientific">Trichoplax adhaerens</name>
    <name type="common">Trichoplax reptans</name>
    <dbReference type="NCBI Taxonomy" id="10228"/>
    <lineage>
        <taxon>Eukaryota</taxon>
        <taxon>Metazoa</taxon>
        <taxon>Placozoa</taxon>
        <taxon>Uniplacotomia</taxon>
        <taxon>Trichoplacea</taxon>
        <taxon>Trichoplacidae</taxon>
        <taxon>Trichoplax</taxon>
    </lineage>
</organism>
<sequence>MAEKLQVIINKLEGLLYPDGFECAPFKISWYNDQVDDHFKLKCNQNALAFIIISLPQMFDKTFKTFIMKKYNIDNFPLEDKAEWNEEEKEEFSYNQNVYDPLDQCMLDYFQKIRNHFPDHQLHIIRDFEMDASHRPKVLVQTAGHVAGAVRYYQRCDVHDDPWDESQRIYGTCVHPKYGGWFALRGVIIFEDVNANKLAQVDPPDMIKTDQDRIRLLNLYNFHWRDWSFRDVLPGVVARYSDEQKTFFSTPPSQRPQILRKLFDET</sequence>
<dbReference type="CDD" id="cd12959">
    <property type="entry name" value="MMACHC-like"/>
    <property type="match status" value="1"/>
</dbReference>
<dbReference type="InterPro" id="IPR032037">
    <property type="entry name" value="MMACHC"/>
</dbReference>
<dbReference type="eggNOG" id="KOG4552">
    <property type="taxonomic scope" value="Eukaryota"/>
</dbReference>
<dbReference type="STRING" id="10228.B3S4S5"/>
<dbReference type="Pfam" id="PF16690">
    <property type="entry name" value="MMACHC"/>
    <property type="match status" value="1"/>
</dbReference>
<dbReference type="GO" id="GO:0033787">
    <property type="term" value="F:cyanocobalamin reductase (cyanide-eliminating) (NADP+) activity"/>
    <property type="evidence" value="ECO:0000318"/>
    <property type="project" value="GO_Central"/>
</dbReference>
<dbReference type="OMA" id="FQVGWYN"/>
<protein>
    <recommendedName>
        <fullName evidence="11">Cyanocobalamin reductase (cyanide-eliminating)</fullName>
    </recommendedName>
</protein>
<keyword evidence="6" id="KW-0285">Flavoprotein</keyword>
<reference evidence="12 13" key="1">
    <citation type="journal article" date="2008" name="Nature">
        <title>The Trichoplax genome and the nature of placozoans.</title>
        <authorList>
            <person name="Srivastava M."/>
            <person name="Begovic E."/>
            <person name="Chapman J."/>
            <person name="Putnam N.H."/>
            <person name="Hellsten U."/>
            <person name="Kawashima T."/>
            <person name="Kuo A."/>
            <person name="Mitros T."/>
            <person name="Salamov A."/>
            <person name="Carpenter M.L."/>
            <person name="Signorovitch A.Y."/>
            <person name="Moreno M.A."/>
            <person name="Kamm K."/>
            <person name="Grimwood J."/>
            <person name="Schmutz J."/>
            <person name="Shapiro H."/>
            <person name="Grigoriev I.V."/>
            <person name="Buss L.W."/>
            <person name="Schierwater B."/>
            <person name="Dellaporta S.L."/>
            <person name="Rokhsar D.S."/>
        </authorList>
    </citation>
    <scope>NUCLEOTIDE SEQUENCE [LARGE SCALE GENOMIC DNA]</scope>
    <source>
        <strain evidence="12 13">Grell-BS-1999</strain>
    </source>
</reference>